<keyword evidence="1" id="KW-0812">Transmembrane</keyword>
<reference evidence="3" key="2">
    <citation type="submission" date="2015-01" db="EMBL/GenBank/DDBJ databases">
        <title>Evolutionary Origins and Diversification of the Mycorrhizal Mutualists.</title>
        <authorList>
            <consortium name="DOE Joint Genome Institute"/>
            <consortium name="Mycorrhizal Genomics Consortium"/>
            <person name="Kohler A."/>
            <person name="Kuo A."/>
            <person name="Nagy L.G."/>
            <person name="Floudas D."/>
            <person name="Copeland A."/>
            <person name="Barry K.W."/>
            <person name="Cichocki N."/>
            <person name="Veneault-Fourrey C."/>
            <person name="LaButti K."/>
            <person name="Lindquist E.A."/>
            <person name="Lipzen A."/>
            <person name="Lundell T."/>
            <person name="Morin E."/>
            <person name="Murat C."/>
            <person name="Riley R."/>
            <person name="Ohm R."/>
            <person name="Sun H."/>
            <person name="Tunlid A."/>
            <person name="Henrissat B."/>
            <person name="Grigoriev I.V."/>
            <person name="Hibbett D.S."/>
            <person name="Martin F."/>
        </authorList>
    </citation>
    <scope>NUCLEOTIDE SEQUENCE [LARGE SCALE GENOMIC DNA]</scope>
    <source>
        <strain evidence="3">Zn</strain>
    </source>
</reference>
<accession>A0A0C3HRN4</accession>
<feature type="transmembrane region" description="Helical" evidence="1">
    <location>
        <begin position="117"/>
        <end position="142"/>
    </location>
</feature>
<dbReference type="AlphaFoldDB" id="A0A0C3HRN4"/>
<dbReference type="HOGENOM" id="CLU_1283598_0_0_1"/>
<keyword evidence="1" id="KW-0472">Membrane</keyword>
<gene>
    <name evidence="2" type="ORF">OIDMADRAFT_177284</name>
</gene>
<sequence>MVSDCAAPNSVQCSELAPGTDEACCPAFTSCLSNFNQSASAVRCSIAQITPNSSEESLPKTLLAQISSSPSTPTELSETSAILQTSTPSSSVLSIGPLTSSSQAVTSLHASSKPISGAAGVGIGIATIVGLLAFVACGIWLYRKGQVSQERAYRRRLERIAARRDQEAAQSGASVRPTYEEGFKYAVKYNSYDHPGDYPIQIAELMGSAPDNMMI</sequence>
<dbReference type="InParanoid" id="A0A0C3HRN4"/>
<reference evidence="2 3" key="1">
    <citation type="submission" date="2014-04" db="EMBL/GenBank/DDBJ databases">
        <authorList>
            <consortium name="DOE Joint Genome Institute"/>
            <person name="Kuo A."/>
            <person name="Martino E."/>
            <person name="Perotto S."/>
            <person name="Kohler A."/>
            <person name="Nagy L.G."/>
            <person name="Floudas D."/>
            <person name="Copeland A."/>
            <person name="Barry K.W."/>
            <person name="Cichocki N."/>
            <person name="Veneault-Fourrey C."/>
            <person name="LaButti K."/>
            <person name="Lindquist E.A."/>
            <person name="Lipzen A."/>
            <person name="Lundell T."/>
            <person name="Morin E."/>
            <person name="Murat C."/>
            <person name="Sun H."/>
            <person name="Tunlid A."/>
            <person name="Henrissat B."/>
            <person name="Grigoriev I.V."/>
            <person name="Hibbett D.S."/>
            <person name="Martin F."/>
            <person name="Nordberg H.P."/>
            <person name="Cantor M.N."/>
            <person name="Hua S.X."/>
        </authorList>
    </citation>
    <scope>NUCLEOTIDE SEQUENCE [LARGE SCALE GENOMIC DNA]</scope>
    <source>
        <strain evidence="2 3">Zn</strain>
    </source>
</reference>
<evidence type="ECO:0000313" key="2">
    <source>
        <dbReference type="EMBL" id="KIN04932.1"/>
    </source>
</evidence>
<keyword evidence="3" id="KW-1185">Reference proteome</keyword>
<proteinExistence type="predicted"/>
<name>A0A0C3HRN4_OIDMZ</name>
<evidence type="ECO:0000256" key="1">
    <source>
        <dbReference type="SAM" id="Phobius"/>
    </source>
</evidence>
<dbReference type="OrthoDB" id="3554783at2759"/>
<keyword evidence="1" id="KW-1133">Transmembrane helix</keyword>
<evidence type="ECO:0000313" key="3">
    <source>
        <dbReference type="Proteomes" id="UP000054321"/>
    </source>
</evidence>
<organism evidence="2 3">
    <name type="scientific">Oidiodendron maius (strain Zn)</name>
    <dbReference type="NCBI Taxonomy" id="913774"/>
    <lineage>
        <taxon>Eukaryota</taxon>
        <taxon>Fungi</taxon>
        <taxon>Dikarya</taxon>
        <taxon>Ascomycota</taxon>
        <taxon>Pezizomycotina</taxon>
        <taxon>Leotiomycetes</taxon>
        <taxon>Leotiomycetes incertae sedis</taxon>
        <taxon>Myxotrichaceae</taxon>
        <taxon>Oidiodendron</taxon>
    </lineage>
</organism>
<dbReference type="EMBL" id="KN832872">
    <property type="protein sequence ID" value="KIN04932.1"/>
    <property type="molecule type" value="Genomic_DNA"/>
</dbReference>
<protein>
    <submittedName>
        <fullName evidence="2">Uncharacterized protein</fullName>
    </submittedName>
</protein>
<dbReference type="Proteomes" id="UP000054321">
    <property type="component" value="Unassembled WGS sequence"/>
</dbReference>